<evidence type="ECO:0000313" key="2">
    <source>
        <dbReference type="EMBL" id="GHA16909.1"/>
    </source>
</evidence>
<protein>
    <submittedName>
        <fullName evidence="2">DUF2063 domain-containing protein</fullName>
    </submittedName>
</protein>
<proteinExistence type="predicted"/>
<organism evidence="2 3">
    <name type="scientific">Devosia pacifica</name>
    <dbReference type="NCBI Taxonomy" id="1335967"/>
    <lineage>
        <taxon>Bacteria</taxon>
        <taxon>Pseudomonadati</taxon>
        <taxon>Pseudomonadota</taxon>
        <taxon>Alphaproteobacteria</taxon>
        <taxon>Hyphomicrobiales</taxon>
        <taxon>Devosiaceae</taxon>
        <taxon>Devosia</taxon>
    </lineage>
</organism>
<keyword evidence="3" id="KW-1185">Reference proteome</keyword>
<dbReference type="Proteomes" id="UP000646579">
    <property type="component" value="Unassembled WGS sequence"/>
</dbReference>
<sequence>MSTFESFAAAIANPDLPPPRGLSSVAGANDPLRFAVYRNNVHVSLVSALLKGFPVVAALVGEPFFKAMARAYVAENRPRSPVLLHYGDGFAAFIASFPPAQKLAYLPDVARLEYAWRQAYHAADRPPLTLAHLSGIPSETLPEQSFAPHPAAALIASSSPIGAIWSAHQQTPPAPLDTGAAQSVLVTRPHHEVRLTVLPPHDYAFARALLDGASIGDAAARNEAPEFDPGTALVGLIGAGAFASPETAQ</sequence>
<dbReference type="AlphaFoldDB" id="A0A918VRQ7"/>
<feature type="domain" description="Putative DNA-binding" evidence="1">
    <location>
        <begin position="5"/>
        <end position="94"/>
    </location>
</feature>
<dbReference type="InterPro" id="IPR018640">
    <property type="entry name" value="DUF2063"/>
</dbReference>
<accession>A0A918VRQ7</accession>
<reference evidence="2" key="2">
    <citation type="submission" date="2020-09" db="EMBL/GenBank/DDBJ databases">
        <authorList>
            <person name="Sun Q."/>
            <person name="Kim S."/>
        </authorList>
    </citation>
    <scope>NUCLEOTIDE SEQUENCE</scope>
    <source>
        <strain evidence="2">KCTC 32437</strain>
    </source>
</reference>
<dbReference type="EMBL" id="BMZE01000001">
    <property type="protein sequence ID" value="GHA16909.1"/>
    <property type="molecule type" value="Genomic_DNA"/>
</dbReference>
<dbReference type="Pfam" id="PF09836">
    <property type="entry name" value="DUF2063"/>
    <property type="match status" value="1"/>
</dbReference>
<dbReference type="InterPro" id="IPR044922">
    <property type="entry name" value="DUF2063_N_sf"/>
</dbReference>
<name>A0A918VRQ7_9HYPH</name>
<evidence type="ECO:0000313" key="3">
    <source>
        <dbReference type="Proteomes" id="UP000646579"/>
    </source>
</evidence>
<evidence type="ECO:0000259" key="1">
    <source>
        <dbReference type="Pfam" id="PF09836"/>
    </source>
</evidence>
<reference evidence="2" key="1">
    <citation type="journal article" date="2014" name="Int. J. Syst. Evol. Microbiol.">
        <title>Complete genome sequence of Corynebacterium casei LMG S-19264T (=DSM 44701T), isolated from a smear-ripened cheese.</title>
        <authorList>
            <consortium name="US DOE Joint Genome Institute (JGI-PGF)"/>
            <person name="Walter F."/>
            <person name="Albersmeier A."/>
            <person name="Kalinowski J."/>
            <person name="Ruckert C."/>
        </authorList>
    </citation>
    <scope>NUCLEOTIDE SEQUENCE</scope>
    <source>
        <strain evidence="2">KCTC 32437</strain>
    </source>
</reference>
<dbReference type="RefSeq" id="WP_189423991.1">
    <property type="nucleotide sequence ID" value="NZ_BMZE01000001.1"/>
</dbReference>
<dbReference type="Gene3D" id="1.10.150.690">
    <property type="entry name" value="DUF2063"/>
    <property type="match status" value="1"/>
</dbReference>
<gene>
    <name evidence="2" type="ORF">GCM10007989_10130</name>
</gene>
<comment type="caution">
    <text evidence="2">The sequence shown here is derived from an EMBL/GenBank/DDBJ whole genome shotgun (WGS) entry which is preliminary data.</text>
</comment>